<organism evidence="2 3">
    <name type="scientific">Romanomermis culicivorax</name>
    <name type="common">Nematode worm</name>
    <dbReference type="NCBI Taxonomy" id="13658"/>
    <lineage>
        <taxon>Eukaryota</taxon>
        <taxon>Metazoa</taxon>
        <taxon>Ecdysozoa</taxon>
        <taxon>Nematoda</taxon>
        <taxon>Enoplea</taxon>
        <taxon>Dorylaimia</taxon>
        <taxon>Mermithida</taxon>
        <taxon>Mermithoidea</taxon>
        <taxon>Mermithidae</taxon>
        <taxon>Romanomermis</taxon>
    </lineage>
</organism>
<sequence>MQIPMIAKTEDAIEPKSQMERIWNRPLSKKNRASSCSSNKERFSSHSDSIPDSEKMLYSSPEPALSSNSSSS</sequence>
<name>A0A915L795_ROMCU</name>
<protein>
    <submittedName>
        <fullName evidence="3">Uncharacterized protein</fullName>
    </submittedName>
</protein>
<dbReference type="AlphaFoldDB" id="A0A915L795"/>
<feature type="compositionally biased region" description="Basic and acidic residues" evidence="1">
    <location>
        <begin position="8"/>
        <end position="23"/>
    </location>
</feature>
<keyword evidence="2" id="KW-1185">Reference proteome</keyword>
<dbReference type="Proteomes" id="UP000887565">
    <property type="component" value="Unplaced"/>
</dbReference>
<reference evidence="3" key="1">
    <citation type="submission" date="2022-11" db="UniProtKB">
        <authorList>
            <consortium name="WormBaseParasite"/>
        </authorList>
    </citation>
    <scope>IDENTIFICATION</scope>
</reference>
<proteinExistence type="predicted"/>
<evidence type="ECO:0000313" key="2">
    <source>
        <dbReference type="Proteomes" id="UP000887565"/>
    </source>
</evidence>
<dbReference type="WBParaSite" id="nRc.2.0.1.t45615-RA">
    <property type="protein sequence ID" value="nRc.2.0.1.t45615-RA"/>
    <property type="gene ID" value="nRc.2.0.1.g45615"/>
</dbReference>
<accession>A0A915L795</accession>
<feature type="region of interest" description="Disordered" evidence="1">
    <location>
        <begin position="1"/>
        <end position="72"/>
    </location>
</feature>
<evidence type="ECO:0000313" key="3">
    <source>
        <dbReference type="WBParaSite" id="nRc.2.0.1.t45615-RA"/>
    </source>
</evidence>
<evidence type="ECO:0000256" key="1">
    <source>
        <dbReference type="SAM" id="MobiDB-lite"/>
    </source>
</evidence>
<feature type="compositionally biased region" description="Low complexity" evidence="1">
    <location>
        <begin position="59"/>
        <end position="72"/>
    </location>
</feature>